<dbReference type="EMBL" id="CAADRA010006072">
    <property type="protein sequence ID" value="VFT93956.1"/>
    <property type="molecule type" value="Genomic_DNA"/>
</dbReference>
<feature type="compositionally biased region" description="Basic and acidic residues" evidence="1">
    <location>
        <begin position="90"/>
        <end position="111"/>
    </location>
</feature>
<protein>
    <submittedName>
        <fullName evidence="3">Aste57867_17199 protein</fullName>
    </submittedName>
</protein>
<gene>
    <name evidence="3" type="primary">Aste57867_17199</name>
    <name evidence="2" type="ORF">As57867_017140</name>
    <name evidence="3" type="ORF">ASTE57867_17199</name>
</gene>
<feature type="compositionally biased region" description="Basic and acidic residues" evidence="1">
    <location>
        <begin position="187"/>
        <end position="196"/>
    </location>
</feature>
<sequence>MEETDNVEVSVGRGAVHRVRGRPHICGMEKLDDMEISCVGCQVDGAGRACLSCREQDAKAVQVSMPCGKIGRETRHIPSGVFVGGEEEAKDGNVPRDGGMDEDRGDHGRPELTETSECICRVPVALLEPRDKDGTEACDAGINRGEIGKQPALREAVEGGEADEVLREPVLKGNDETQEVVVPADRISGDSDHGSTADEDDVGSKNRARRKNIEERQWHPSSMKIYLWLL</sequence>
<dbReference type="Proteomes" id="UP000332933">
    <property type="component" value="Unassembled WGS sequence"/>
</dbReference>
<feature type="region of interest" description="Disordered" evidence="1">
    <location>
        <begin position="183"/>
        <end position="215"/>
    </location>
</feature>
<keyword evidence="4" id="KW-1185">Reference proteome</keyword>
<reference evidence="2" key="2">
    <citation type="submission" date="2019-06" db="EMBL/GenBank/DDBJ databases">
        <title>Genomics analysis of Aphanomyces spp. identifies a new class of oomycete effector associated with host adaptation.</title>
        <authorList>
            <person name="Gaulin E."/>
        </authorList>
    </citation>
    <scope>NUCLEOTIDE SEQUENCE</scope>
    <source>
        <strain evidence="2">CBS 578.67</strain>
    </source>
</reference>
<accession>A0A485L853</accession>
<evidence type="ECO:0000313" key="4">
    <source>
        <dbReference type="Proteomes" id="UP000332933"/>
    </source>
</evidence>
<evidence type="ECO:0000256" key="1">
    <source>
        <dbReference type="SAM" id="MobiDB-lite"/>
    </source>
</evidence>
<evidence type="ECO:0000313" key="3">
    <source>
        <dbReference type="EMBL" id="VFT93956.1"/>
    </source>
</evidence>
<organism evidence="3 4">
    <name type="scientific">Aphanomyces stellatus</name>
    <dbReference type="NCBI Taxonomy" id="120398"/>
    <lineage>
        <taxon>Eukaryota</taxon>
        <taxon>Sar</taxon>
        <taxon>Stramenopiles</taxon>
        <taxon>Oomycota</taxon>
        <taxon>Saprolegniomycetes</taxon>
        <taxon>Saprolegniales</taxon>
        <taxon>Verrucalvaceae</taxon>
        <taxon>Aphanomyces</taxon>
    </lineage>
</organism>
<reference evidence="3 4" key="1">
    <citation type="submission" date="2019-03" db="EMBL/GenBank/DDBJ databases">
        <authorList>
            <person name="Gaulin E."/>
            <person name="Dumas B."/>
        </authorList>
    </citation>
    <scope>NUCLEOTIDE SEQUENCE [LARGE SCALE GENOMIC DNA]</scope>
    <source>
        <strain evidence="3">CBS 568.67</strain>
    </source>
</reference>
<evidence type="ECO:0000313" key="2">
    <source>
        <dbReference type="EMBL" id="KAF0691629.1"/>
    </source>
</evidence>
<feature type="region of interest" description="Disordered" evidence="1">
    <location>
        <begin position="85"/>
        <end position="111"/>
    </location>
</feature>
<name>A0A485L853_9STRA</name>
<dbReference type="AlphaFoldDB" id="A0A485L853"/>
<proteinExistence type="predicted"/>
<dbReference type="EMBL" id="VJMH01006051">
    <property type="protein sequence ID" value="KAF0691629.1"/>
    <property type="molecule type" value="Genomic_DNA"/>
</dbReference>